<dbReference type="FunFam" id="3.30.70.360:FF:000014">
    <property type="entry name" value="N-acyl-L-amino acid amidohydrolase"/>
    <property type="match status" value="1"/>
</dbReference>
<dbReference type="Proteomes" id="UP000288623">
    <property type="component" value="Unassembled WGS sequence"/>
</dbReference>
<gene>
    <name evidence="5" type="ORF">QI30_13970</name>
</gene>
<protein>
    <submittedName>
        <fullName evidence="5">Peptidase M20</fullName>
    </submittedName>
</protein>
<dbReference type="InterPro" id="IPR017439">
    <property type="entry name" value="Amidohydrolase"/>
</dbReference>
<dbReference type="RefSeq" id="WP_126991230.1">
    <property type="nucleotide sequence ID" value="NZ_JTFC01000033.1"/>
</dbReference>
<dbReference type="SUPFAM" id="SSF53187">
    <property type="entry name" value="Zn-dependent exopeptidases"/>
    <property type="match status" value="1"/>
</dbReference>
<evidence type="ECO:0000259" key="4">
    <source>
        <dbReference type="Pfam" id="PF07687"/>
    </source>
</evidence>
<keyword evidence="3" id="KW-0479">Metal-binding</keyword>
<dbReference type="AlphaFoldDB" id="A0A433RRT2"/>
<feature type="binding site" evidence="3">
    <location>
        <position position="138"/>
    </location>
    <ligand>
        <name>Mn(2+)</name>
        <dbReference type="ChEBI" id="CHEBI:29035"/>
        <label>2</label>
    </ligand>
</feature>
<keyword evidence="2" id="KW-0378">Hydrolase</keyword>
<evidence type="ECO:0000313" key="5">
    <source>
        <dbReference type="EMBL" id="RUS53867.1"/>
    </source>
</evidence>
<keyword evidence="3" id="KW-0464">Manganese</keyword>
<name>A0A433RRT2_9BACL</name>
<evidence type="ECO:0000256" key="2">
    <source>
        <dbReference type="ARBA" id="ARBA00022801"/>
    </source>
</evidence>
<organism evidence="5 6">
    <name type="scientific">Candidatus Kurthia intestinigallinarum</name>
    <dbReference type="NCBI Taxonomy" id="1562256"/>
    <lineage>
        <taxon>Bacteria</taxon>
        <taxon>Bacillati</taxon>
        <taxon>Bacillota</taxon>
        <taxon>Bacilli</taxon>
        <taxon>Bacillales</taxon>
        <taxon>Caryophanaceae</taxon>
        <taxon>Kurthia</taxon>
    </lineage>
</organism>
<dbReference type="InterPro" id="IPR036264">
    <property type="entry name" value="Bact_exopeptidase_dim_dom"/>
</dbReference>
<comment type="similarity">
    <text evidence="1">Belongs to the peptidase M20 family.</text>
</comment>
<comment type="cofactor">
    <cofactor evidence="3">
        <name>Mn(2+)</name>
        <dbReference type="ChEBI" id="CHEBI:29035"/>
    </cofactor>
    <text evidence="3">The Mn(2+) ion enhances activity.</text>
</comment>
<dbReference type="OrthoDB" id="2416606at2"/>
<dbReference type="PANTHER" id="PTHR11014:SF63">
    <property type="entry name" value="METALLOPEPTIDASE, PUTATIVE (AFU_ORTHOLOGUE AFUA_6G09600)-RELATED"/>
    <property type="match status" value="1"/>
</dbReference>
<dbReference type="SUPFAM" id="SSF55031">
    <property type="entry name" value="Bacterial exopeptidase dimerisation domain"/>
    <property type="match status" value="1"/>
</dbReference>
<reference evidence="5 6" key="1">
    <citation type="submission" date="2014-11" db="EMBL/GenBank/DDBJ databases">
        <title>Genome sequence and analysis of novel Kurthia sp.</title>
        <authorList>
            <person name="Lawson J.N."/>
            <person name="Gonzalez J.E."/>
            <person name="Rinauldi L."/>
            <person name="Xuan Z."/>
            <person name="Firman A."/>
            <person name="Shaddox L."/>
            <person name="Trudeau A."/>
            <person name="Shah S."/>
            <person name="Reiman D."/>
        </authorList>
    </citation>
    <scope>NUCLEOTIDE SEQUENCE [LARGE SCALE GENOMIC DNA]</scope>
    <source>
        <strain evidence="5 6">3B1D</strain>
    </source>
</reference>
<dbReference type="Pfam" id="PF01546">
    <property type="entry name" value="Peptidase_M20"/>
    <property type="match status" value="1"/>
</dbReference>
<dbReference type="PIRSF" id="PIRSF005962">
    <property type="entry name" value="Pept_M20D_amidohydro"/>
    <property type="match status" value="1"/>
</dbReference>
<proteinExistence type="inferred from homology"/>
<accession>A0A433RRT2</accession>
<evidence type="ECO:0000256" key="1">
    <source>
        <dbReference type="ARBA" id="ARBA00006153"/>
    </source>
</evidence>
<sequence>MDFYREISDAFEEMRQTRRFLHMHPELSFKETKTAAFITAQYDAMGVHYESNFGGGYGIVARINGANPGKTIALRADFDALPIHDQKEVPYRSQTDNVSHSCGHDGHTAMLLTIARILKRHEKTISGNYVLIHQPAEEHPPGGAIDMIKAGCLNGVDAIFGTHLWSLFESGHIYTTQGPLMAAASNFKITLIGKGGHGGAPQTSVDAIALTATVIQQLQQIVSRRLNPLSPAVLSVGAIEAGETYNIIAEKAILKGTVRVFDDETKKEVYDEMTRILQGICLSAGASYELNIIDGYPPVINDDRCAQFLHDFAYSVPAVIDSHFIQPLMVGEDFAYYLEQVPGVFFLTGAKPKSGIAYPHHHGKFDFDEEAMIVGAQTMLGAVLKYQET</sequence>
<dbReference type="Pfam" id="PF07687">
    <property type="entry name" value="M20_dimer"/>
    <property type="match status" value="1"/>
</dbReference>
<evidence type="ECO:0000313" key="6">
    <source>
        <dbReference type="Proteomes" id="UP000288623"/>
    </source>
</evidence>
<comment type="caution">
    <text evidence="5">The sequence shown here is derived from an EMBL/GenBank/DDBJ whole genome shotgun (WGS) entry which is preliminary data.</text>
</comment>
<dbReference type="Gene3D" id="3.30.70.360">
    <property type="match status" value="1"/>
</dbReference>
<dbReference type="InterPro" id="IPR002933">
    <property type="entry name" value="Peptidase_M20"/>
</dbReference>
<dbReference type="GO" id="GO:0046872">
    <property type="term" value="F:metal ion binding"/>
    <property type="evidence" value="ECO:0007669"/>
    <property type="project" value="UniProtKB-KW"/>
</dbReference>
<dbReference type="NCBIfam" id="TIGR01891">
    <property type="entry name" value="amidohydrolases"/>
    <property type="match status" value="1"/>
</dbReference>
<feature type="binding site" evidence="3">
    <location>
        <position position="361"/>
    </location>
    <ligand>
        <name>Mn(2+)</name>
        <dbReference type="ChEBI" id="CHEBI:29035"/>
        <label>2</label>
    </ligand>
</feature>
<dbReference type="Gene3D" id="3.40.630.10">
    <property type="entry name" value="Zn peptidases"/>
    <property type="match status" value="1"/>
</dbReference>
<keyword evidence="6" id="KW-1185">Reference proteome</keyword>
<feature type="binding site" evidence="3">
    <location>
        <position position="163"/>
    </location>
    <ligand>
        <name>Mn(2+)</name>
        <dbReference type="ChEBI" id="CHEBI:29035"/>
        <label>2</label>
    </ligand>
</feature>
<dbReference type="GO" id="GO:0016787">
    <property type="term" value="F:hydrolase activity"/>
    <property type="evidence" value="ECO:0007669"/>
    <property type="project" value="UniProtKB-KW"/>
</dbReference>
<evidence type="ECO:0000256" key="3">
    <source>
        <dbReference type="PIRSR" id="PIRSR005962-1"/>
    </source>
</evidence>
<feature type="binding site" evidence="3">
    <location>
        <position position="102"/>
    </location>
    <ligand>
        <name>Mn(2+)</name>
        <dbReference type="ChEBI" id="CHEBI:29035"/>
        <label>2</label>
    </ligand>
</feature>
<feature type="domain" description="Peptidase M20 dimerisation" evidence="4">
    <location>
        <begin position="186"/>
        <end position="278"/>
    </location>
</feature>
<feature type="binding site" evidence="3">
    <location>
        <position position="104"/>
    </location>
    <ligand>
        <name>Mn(2+)</name>
        <dbReference type="ChEBI" id="CHEBI:29035"/>
        <label>2</label>
    </ligand>
</feature>
<dbReference type="PANTHER" id="PTHR11014">
    <property type="entry name" value="PEPTIDASE M20 FAMILY MEMBER"/>
    <property type="match status" value="1"/>
</dbReference>
<dbReference type="EMBL" id="JTFC01000033">
    <property type="protein sequence ID" value="RUS53867.1"/>
    <property type="molecule type" value="Genomic_DNA"/>
</dbReference>
<dbReference type="InterPro" id="IPR011650">
    <property type="entry name" value="Peptidase_M20_dimer"/>
</dbReference>